<proteinExistence type="inferred from homology"/>
<dbReference type="SUPFAM" id="SSF51905">
    <property type="entry name" value="FAD/NAD(P)-binding domain"/>
    <property type="match status" value="1"/>
</dbReference>
<evidence type="ECO:0000256" key="3">
    <source>
        <dbReference type="ARBA" id="ARBA00022630"/>
    </source>
</evidence>
<evidence type="ECO:0000259" key="6">
    <source>
        <dbReference type="Pfam" id="PF01266"/>
    </source>
</evidence>
<gene>
    <name evidence="7" type="ORF">C8A01DRAFT_15738</name>
</gene>
<dbReference type="Proteomes" id="UP001303115">
    <property type="component" value="Unassembled WGS sequence"/>
</dbReference>
<dbReference type="InterPro" id="IPR045170">
    <property type="entry name" value="MTOX"/>
</dbReference>
<keyword evidence="5" id="KW-0560">Oxidoreductase</keyword>
<evidence type="ECO:0000313" key="8">
    <source>
        <dbReference type="Proteomes" id="UP001303115"/>
    </source>
</evidence>
<accession>A0AAN6SRG1</accession>
<dbReference type="PANTHER" id="PTHR10961:SF46">
    <property type="entry name" value="PEROXISOMAL SARCOSINE OXIDASE"/>
    <property type="match status" value="1"/>
</dbReference>
<dbReference type="InterPro" id="IPR036188">
    <property type="entry name" value="FAD/NAD-bd_sf"/>
</dbReference>
<dbReference type="Gene3D" id="3.50.50.60">
    <property type="entry name" value="FAD/NAD(P)-binding domain"/>
    <property type="match status" value="2"/>
</dbReference>
<dbReference type="GO" id="GO:0008115">
    <property type="term" value="F:sarcosine oxidase activity"/>
    <property type="evidence" value="ECO:0007669"/>
    <property type="project" value="TreeGrafter"/>
</dbReference>
<keyword evidence="8" id="KW-1185">Reference proteome</keyword>
<evidence type="ECO:0000256" key="5">
    <source>
        <dbReference type="ARBA" id="ARBA00023002"/>
    </source>
</evidence>
<feature type="domain" description="FAD dependent oxidoreductase" evidence="6">
    <location>
        <begin position="3"/>
        <end position="261"/>
    </location>
</feature>
<evidence type="ECO:0000256" key="4">
    <source>
        <dbReference type="ARBA" id="ARBA00022827"/>
    </source>
</evidence>
<dbReference type="AlphaFoldDB" id="A0AAN6SRG1"/>
<dbReference type="PANTHER" id="PTHR10961">
    <property type="entry name" value="PEROXISOMAL SARCOSINE OXIDASE"/>
    <property type="match status" value="1"/>
</dbReference>
<evidence type="ECO:0000313" key="7">
    <source>
        <dbReference type="EMBL" id="KAK4040369.1"/>
    </source>
</evidence>
<dbReference type="GO" id="GO:0050660">
    <property type="term" value="F:flavin adenine dinucleotide binding"/>
    <property type="evidence" value="ECO:0007669"/>
    <property type="project" value="InterPro"/>
</dbReference>
<comment type="cofactor">
    <cofactor evidence="1">
        <name>FAD</name>
        <dbReference type="ChEBI" id="CHEBI:57692"/>
    </cofactor>
</comment>
<comment type="caution">
    <text evidence="7">The sequence shown here is derived from an EMBL/GenBank/DDBJ whole genome shotgun (WGS) entry which is preliminary data.</text>
</comment>
<dbReference type="EMBL" id="MU854378">
    <property type="protein sequence ID" value="KAK4040369.1"/>
    <property type="molecule type" value="Genomic_DNA"/>
</dbReference>
<reference evidence="8" key="1">
    <citation type="journal article" date="2023" name="Mol. Phylogenet. Evol.">
        <title>Genome-scale phylogeny and comparative genomics of the fungal order Sordariales.</title>
        <authorList>
            <person name="Hensen N."/>
            <person name="Bonometti L."/>
            <person name="Westerberg I."/>
            <person name="Brannstrom I.O."/>
            <person name="Guillou S."/>
            <person name="Cros-Aarteil S."/>
            <person name="Calhoun S."/>
            <person name="Haridas S."/>
            <person name="Kuo A."/>
            <person name="Mondo S."/>
            <person name="Pangilinan J."/>
            <person name="Riley R."/>
            <person name="LaButti K."/>
            <person name="Andreopoulos B."/>
            <person name="Lipzen A."/>
            <person name="Chen C."/>
            <person name="Yan M."/>
            <person name="Daum C."/>
            <person name="Ng V."/>
            <person name="Clum A."/>
            <person name="Steindorff A."/>
            <person name="Ohm R.A."/>
            <person name="Martin F."/>
            <person name="Silar P."/>
            <person name="Natvig D.O."/>
            <person name="Lalanne C."/>
            <person name="Gautier V."/>
            <person name="Ament-Velasquez S.L."/>
            <person name="Kruys A."/>
            <person name="Hutchinson M.I."/>
            <person name="Powell A.J."/>
            <person name="Barry K."/>
            <person name="Miller A.N."/>
            <person name="Grigoriev I.V."/>
            <person name="Debuchy R."/>
            <person name="Gladieux P."/>
            <person name="Hiltunen Thoren M."/>
            <person name="Johannesson H."/>
        </authorList>
    </citation>
    <scope>NUCLEOTIDE SEQUENCE [LARGE SCALE GENOMIC DNA]</scope>
    <source>
        <strain evidence="8">CBS 284.82</strain>
    </source>
</reference>
<evidence type="ECO:0000256" key="1">
    <source>
        <dbReference type="ARBA" id="ARBA00001974"/>
    </source>
</evidence>
<protein>
    <recommendedName>
        <fullName evidence="6">FAD dependent oxidoreductase domain-containing protein</fullName>
    </recommendedName>
</protein>
<evidence type="ECO:0000256" key="2">
    <source>
        <dbReference type="ARBA" id="ARBA00010989"/>
    </source>
</evidence>
<dbReference type="Pfam" id="PF01266">
    <property type="entry name" value="DAO"/>
    <property type="match status" value="1"/>
</dbReference>
<keyword evidence="4" id="KW-0274">FAD</keyword>
<comment type="similarity">
    <text evidence="2">Belongs to the MSOX/MTOX family.</text>
</comment>
<dbReference type="InterPro" id="IPR006076">
    <property type="entry name" value="FAD-dep_OxRdtase"/>
</dbReference>
<organism evidence="7 8">
    <name type="scientific">Parachaetomium inaequale</name>
    <dbReference type="NCBI Taxonomy" id="2588326"/>
    <lineage>
        <taxon>Eukaryota</taxon>
        <taxon>Fungi</taxon>
        <taxon>Dikarya</taxon>
        <taxon>Ascomycota</taxon>
        <taxon>Pezizomycotina</taxon>
        <taxon>Sordariomycetes</taxon>
        <taxon>Sordariomycetidae</taxon>
        <taxon>Sordariales</taxon>
        <taxon>Chaetomiaceae</taxon>
        <taxon>Parachaetomium</taxon>
    </lineage>
</organism>
<keyword evidence="3" id="KW-0285">Flavoprotein</keyword>
<sequence length="371" mass="40460">MDRVIIIGTGVFGLSAADHILQRWPNIELSIISRPSPLAPSEDISKIVRIDYNNPKRMEEALGAQREWNSTSFSKFQNEIGRVVIYEDDDLATLEKINNAREEHGLPRRQTGDGTLMQKHFGTGMAPESLTCVFASDDSIVDWETCMADARERAKKACTESSGTFYESGVATIVKDGAHITALQLENGEMIEARGAQVVLAVGPWLAQVLAASDITLPPNGRTPVATGLFSYAVQLDDEQAESLRNKPMVSHNGKGRFFFTDSFTGSFRDGVTETQDPIIARHPEFQNLVCAAGGSFNRAKDLPTIGGVVADVLGGRPVSDRYGWEPKTRDSHHDHPHLVGRGDFATMEKEAQAQQGAQDSAADHLSLAVI</sequence>
<name>A0AAN6SRG1_9PEZI</name>